<dbReference type="EMBL" id="HACG01045891">
    <property type="protein sequence ID" value="CEK92756.1"/>
    <property type="molecule type" value="Transcribed_RNA"/>
</dbReference>
<dbReference type="InterPro" id="IPR013780">
    <property type="entry name" value="Glyco_hydro_b"/>
</dbReference>
<keyword evidence="5" id="KW-0812">Transmembrane</keyword>
<evidence type="ECO:0000256" key="6">
    <source>
        <dbReference type="ARBA" id="ARBA00022723"/>
    </source>
</evidence>
<comment type="similarity">
    <text evidence="4">Belongs to the glycosyl hydrolase 38 family.</text>
</comment>
<dbReference type="InterPro" id="IPR011330">
    <property type="entry name" value="Glyco_hydro/deAcase_b/a-brl"/>
</dbReference>
<evidence type="ECO:0000256" key="4">
    <source>
        <dbReference type="ARBA" id="ARBA00009792"/>
    </source>
</evidence>
<dbReference type="PANTHER" id="PTHR11607:SF3">
    <property type="entry name" value="LYSOSOMAL ALPHA-MANNOSIDASE"/>
    <property type="match status" value="1"/>
</dbReference>
<comment type="subcellular location">
    <subcellularLocation>
        <location evidence="2">Golgi apparatus membrane</location>
        <topology evidence="2">Single-pass type II membrane protein</topology>
    </subcellularLocation>
</comment>
<evidence type="ECO:0000256" key="5">
    <source>
        <dbReference type="ARBA" id="ARBA00022692"/>
    </source>
</evidence>
<comment type="pathway">
    <text evidence="3">Protein modification; protein glycosylation.</text>
</comment>
<evidence type="ECO:0000256" key="2">
    <source>
        <dbReference type="ARBA" id="ARBA00004323"/>
    </source>
</evidence>
<keyword evidence="8" id="KW-0862">Zinc</keyword>
<dbReference type="InterPro" id="IPR011013">
    <property type="entry name" value="Gal_mutarotase_sf_dom"/>
</dbReference>
<name>A0A0B7BK92_9EUPU</name>
<dbReference type="FunFam" id="2.60.40.1180:FF:000019">
    <property type="entry name" value="Alpha-mannosidase 2"/>
    <property type="match status" value="1"/>
</dbReference>
<accession>A0A0B7BK92</accession>
<feature type="non-terminal residue" evidence="22">
    <location>
        <position position="1"/>
    </location>
</feature>
<keyword evidence="13" id="KW-1015">Disulfide bond</keyword>
<dbReference type="GO" id="GO:0030246">
    <property type="term" value="F:carbohydrate binding"/>
    <property type="evidence" value="ECO:0007669"/>
    <property type="project" value="InterPro"/>
</dbReference>
<dbReference type="GO" id="GO:0006491">
    <property type="term" value="P:N-glycan processing"/>
    <property type="evidence" value="ECO:0007669"/>
    <property type="project" value="TreeGrafter"/>
</dbReference>
<keyword evidence="11" id="KW-0333">Golgi apparatus</keyword>
<gene>
    <name evidence="22" type="primary">ORF189927</name>
</gene>
<comment type="cofactor">
    <cofactor evidence="1">
        <name>Zn(2+)</name>
        <dbReference type="ChEBI" id="CHEBI:29105"/>
    </cofactor>
</comment>
<sequence>LENKLSKMENDLDLNRHVIKDIRVEISELLKSGPEGVEKLKQRFGNLSQEFVPPLILLKTGSEVVRSNHKKENSIKEEYQVSHLYTGVRALENQCKWTSKAFSNTNINMHKVYAEIPFDNPDGGAWKQGWEVTYPPTKWTSNNKLKIILVPHTHCDPGWVKTFSDYYQTETKQILNNFVPKLEKDPKYKFMFSEISYFSLWWSEITSDLKNRVKKLIANGQFEISTGGWVMTDEANAHYYAMLDQLIEGNQWLNNTLGYVPQSGWAVDPFGYSSTMAYLLKRSDFKSMLIQRVHYSLKKYLALHTSLEFMWRQHWDSEASTDIFTHLMPFYSYDIPHTCGPEPAICCQFDFRRSPSSTFRCPWRIDPKQITEENVAERTATILDQWKKKATLYKTNVLFVPLGDDFRYKQADEFDLQFGNYEKIFKFLDDNPDMGAQAEFGTLTDYFNALYKETKTVPGSAPPNIPSLSGDFFSYADRDDHYWTGYFTSRPLQKNLDRSLEHNLRSAEILFSLAQTQARKHLAANFPSKTFMQKLVEARRALGLFQHHDAITGTEKDFVVIDYGNKLLTALHDAKTVIVECSIFLLAEIKTAYVWIPGTNSKIFNMDELRSSHDSLPTRPILEVTEEPKSVLLYNSLAQHRTEVVKLWTNSPYVEVSDSKGEIIHSQVDPFWSSNEVIDKDKFKVSFVVELPGLGLKRYTIRKVDSGSDTRNHISSVIIRNAHSTTNINGGQFLLKI</sequence>
<evidence type="ECO:0000256" key="13">
    <source>
        <dbReference type="ARBA" id="ARBA00023157"/>
    </source>
</evidence>
<dbReference type="GO" id="GO:0006013">
    <property type="term" value="P:mannose metabolic process"/>
    <property type="evidence" value="ECO:0007669"/>
    <property type="project" value="InterPro"/>
</dbReference>
<evidence type="ECO:0000256" key="19">
    <source>
        <dbReference type="ARBA" id="ARBA00083602"/>
    </source>
</evidence>
<evidence type="ECO:0000256" key="10">
    <source>
        <dbReference type="ARBA" id="ARBA00022989"/>
    </source>
</evidence>
<proteinExistence type="inferred from homology"/>
<dbReference type="InterPro" id="IPR015341">
    <property type="entry name" value="Glyco_hydro_38_cen"/>
</dbReference>
<feature type="domain" description="Glycoside hydrolase family 38 central" evidence="21">
    <location>
        <begin position="481"/>
        <end position="567"/>
    </location>
</feature>
<dbReference type="InterPro" id="IPR050843">
    <property type="entry name" value="Glycosyl_Hydrlase_38"/>
</dbReference>
<evidence type="ECO:0000256" key="11">
    <source>
        <dbReference type="ARBA" id="ARBA00023034"/>
    </source>
</evidence>
<evidence type="ECO:0000256" key="7">
    <source>
        <dbReference type="ARBA" id="ARBA00022801"/>
    </source>
</evidence>
<evidence type="ECO:0000259" key="21">
    <source>
        <dbReference type="SMART" id="SM00872"/>
    </source>
</evidence>
<organism evidence="22">
    <name type="scientific">Arion vulgaris</name>
    <dbReference type="NCBI Taxonomy" id="1028688"/>
    <lineage>
        <taxon>Eukaryota</taxon>
        <taxon>Metazoa</taxon>
        <taxon>Spiralia</taxon>
        <taxon>Lophotrochozoa</taxon>
        <taxon>Mollusca</taxon>
        <taxon>Gastropoda</taxon>
        <taxon>Heterobranchia</taxon>
        <taxon>Euthyneura</taxon>
        <taxon>Panpulmonata</taxon>
        <taxon>Eupulmonata</taxon>
        <taxon>Stylommatophora</taxon>
        <taxon>Helicina</taxon>
        <taxon>Arionoidea</taxon>
        <taxon>Arionidae</taxon>
        <taxon>Arion</taxon>
    </lineage>
</organism>
<evidence type="ECO:0000256" key="3">
    <source>
        <dbReference type="ARBA" id="ARBA00004922"/>
    </source>
</evidence>
<keyword evidence="12" id="KW-0472">Membrane</keyword>
<dbReference type="GO" id="GO:0004572">
    <property type="term" value="F:mannosyl-oligosaccharide 1,3-1,6-alpha-mannosidase activity"/>
    <property type="evidence" value="ECO:0007669"/>
    <property type="project" value="UniProtKB-EC"/>
</dbReference>
<dbReference type="FunFam" id="3.20.110.10:FF:000003">
    <property type="entry name" value="Alpha-mannosidase"/>
    <property type="match status" value="1"/>
</dbReference>
<keyword evidence="10" id="KW-1133">Transmembrane helix</keyword>
<dbReference type="PANTHER" id="PTHR11607">
    <property type="entry name" value="ALPHA-MANNOSIDASE"/>
    <property type="match status" value="1"/>
</dbReference>
<evidence type="ECO:0000256" key="8">
    <source>
        <dbReference type="ARBA" id="ARBA00022833"/>
    </source>
</evidence>
<protein>
    <recommendedName>
        <fullName evidence="17">Alpha-mannosidase 2</fullName>
        <ecNumber evidence="16">3.2.1.114</ecNumber>
    </recommendedName>
    <alternativeName>
        <fullName evidence="18">Golgi alpha-mannosidase II</fullName>
    </alternativeName>
    <alternativeName>
        <fullName evidence="19">Mannosyl-oligosaccharide 1,3-1,6-alpha-mannosidase</fullName>
    </alternativeName>
</protein>
<dbReference type="Pfam" id="PF01074">
    <property type="entry name" value="Glyco_hydro_38N"/>
    <property type="match status" value="1"/>
</dbReference>
<keyword evidence="7" id="KW-0378">Hydrolase</keyword>
<dbReference type="InterPro" id="IPR028995">
    <property type="entry name" value="Glyco_hydro_57/38_cen_sf"/>
</dbReference>
<dbReference type="SUPFAM" id="SSF74650">
    <property type="entry name" value="Galactose mutarotase-like"/>
    <property type="match status" value="1"/>
</dbReference>
<dbReference type="Gene3D" id="2.60.40.1180">
    <property type="entry name" value="Golgi alpha-mannosidase II"/>
    <property type="match status" value="1"/>
</dbReference>
<dbReference type="InterPro" id="IPR027291">
    <property type="entry name" value="Glyco_hydro_38_N_sf"/>
</dbReference>
<evidence type="ECO:0000256" key="1">
    <source>
        <dbReference type="ARBA" id="ARBA00001947"/>
    </source>
</evidence>
<evidence type="ECO:0000256" key="12">
    <source>
        <dbReference type="ARBA" id="ARBA00023136"/>
    </source>
</evidence>
<dbReference type="CDD" id="cd10809">
    <property type="entry name" value="GH38N_AMII_GMII_SfManIII_like"/>
    <property type="match status" value="1"/>
</dbReference>
<dbReference type="SUPFAM" id="SSF88688">
    <property type="entry name" value="Families 57/38 glycoside transferase middle domain"/>
    <property type="match status" value="1"/>
</dbReference>
<dbReference type="GO" id="GO:0000139">
    <property type="term" value="C:Golgi membrane"/>
    <property type="evidence" value="ECO:0007669"/>
    <property type="project" value="UniProtKB-SubCell"/>
</dbReference>
<dbReference type="EC" id="3.2.1.114" evidence="16"/>
<dbReference type="Gene3D" id="1.20.1270.50">
    <property type="entry name" value="Glycoside hydrolase family 38, central domain"/>
    <property type="match status" value="1"/>
</dbReference>
<dbReference type="InterPro" id="IPR000602">
    <property type="entry name" value="Glyco_hydro_38_N"/>
</dbReference>
<evidence type="ECO:0000256" key="16">
    <source>
        <dbReference type="ARBA" id="ARBA00066412"/>
    </source>
</evidence>
<evidence type="ECO:0000256" key="9">
    <source>
        <dbReference type="ARBA" id="ARBA00022968"/>
    </source>
</evidence>
<dbReference type="GO" id="GO:0046872">
    <property type="term" value="F:metal ion binding"/>
    <property type="evidence" value="ECO:0007669"/>
    <property type="project" value="UniProtKB-KW"/>
</dbReference>
<dbReference type="Gene3D" id="3.20.110.10">
    <property type="entry name" value="Glycoside hydrolase 38, N terminal domain"/>
    <property type="match status" value="1"/>
</dbReference>
<evidence type="ECO:0000256" key="14">
    <source>
        <dbReference type="ARBA" id="ARBA00023295"/>
    </source>
</evidence>
<dbReference type="FunFam" id="1.20.1270.50:FF:000001">
    <property type="entry name" value="Alpha-mannosidase"/>
    <property type="match status" value="1"/>
</dbReference>
<keyword evidence="14" id="KW-0326">Glycosidase</keyword>
<reference evidence="22" key="1">
    <citation type="submission" date="2014-12" db="EMBL/GenBank/DDBJ databases">
        <title>Insight into the proteome of Arion vulgaris.</title>
        <authorList>
            <person name="Aradska J."/>
            <person name="Bulat T."/>
            <person name="Smidak R."/>
            <person name="Sarate P."/>
            <person name="Gangsoo J."/>
            <person name="Sialana F."/>
            <person name="Bilban M."/>
            <person name="Lubec G."/>
        </authorList>
    </citation>
    <scope>NUCLEOTIDE SEQUENCE</scope>
    <source>
        <tissue evidence="22">Skin</tissue>
    </source>
</reference>
<evidence type="ECO:0000256" key="15">
    <source>
        <dbReference type="ARBA" id="ARBA00059516"/>
    </source>
</evidence>
<evidence type="ECO:0000256" key="18">
    <source>
        <dbReference type="ARBA" id="ARBA00075635"/>
    </source>
</evidence>
<dbReference type="InterPro" id="IPR037094">
    <property type="entry name" value="Glyco_hydro_38_cen_sf"/>
</dbReference>
<evidence type="ECO:0000313" key="22">
    <source>
        <dbReference type="EMBL" id="CEK92756.1"/>
    </source>
</evidence>
<dbReference type="SMART" id="SM00872">
    <property type="entry name" value="Alpha-mann_mid"/>
    <property type="match status" value="1"/>
</dbReference>
<comment type="function">
    <text evidence="15">Catalyzes the first committed step in the biosynthesis of complex N-glycans. It controls conversion of high mannose to complex N-glycans; the final hydrolytic step in the N-glycan maturation pathway.</text>
</comment>
<evidence type="ECO:0000256" key="17">
    <source>
        <dbReference type="ARBA" id="ARBA00071851"/>
    </source>
</evidence>
<dbReference type="AlphaFoldDB" id="A0A0B7BK92"/>
<keyword evidence="9" id="KW-0735">Signal-anchor</keyword>
<keyword evidence="6" id="KW-0479">Metal-binding</keyword>
<dbReference type="SUPFAM" id="SSF88713">
    <property type="entry name" value="Glycoside hydrolase/deacetylase"/>
    <property type="match status" value="1"/>
</dbReference>
<evidence type="ECO:0000256" key="20">
    <source>
        <dbReference type="ARBA" id="ARBA00093232"/>
    </source>
</evidence>
<dbReference type="Pfam" id="PF09261">
    <property type="entry name" value="Alpha-mann_mid"/>
    <property type="match status" value="1"/>
</dbReference>
<comment type="catalytic activity">
    <reaction evidence="20">
        <text>N(4)-{beta-D-GlcNAc-(1-&gt;2)-alpha-D-Man-(1-&gt;3)-[alpha-D-Man-(1-&gt;3)-[alpha-D-Man-(1-&gt;6)]-alpha-D-Man-(1-&gt;6)]-beta-D-Man-(1-&gt;4)-beta-D-GlcNAc-(1-&gt;4)-beta-D-GlcNAc}-L-asparaginyl-[protein] + 2 H2O = 2 alpha-D-mannopyranose + an N(4)-{beta-D-GlcNAc-(1-&gt;2)-alpha-D-Man-(1-&gt;3)-[alpha-D-Man-(1-&gt;6)]-beta-D-Man-(1-&gt;4)-beta-D-GlcNAc-(1-&gt;4)-beta-D-GlcNAc}-L-asparaginyl-[protein]</text>
        <dbReference type="Rhea" id="RHEA:56052"/>
        <dbReference type="Rhea" id="RHEA-COMP:14368"/>
        <dbReference type="Rhea" id="RHEA-COMP:14369"/>
        <dbReference type="ChEBI" id="CHEBI:15377"/>
        <dbReference type="ChEBI" id="CHEBI:28729"/>
        <dbReference type="ChEBI" id="CHEBI:60615"/>
        <dbReference type="ChEBI" id="CHEBI:60625"/>
        <dbReference type="EC" id="3.2.1.114"/>
    </reaction>
</comment>